<dbReference type="EMBL" id="DUZY01000005">
    <property type="protein sequence ID" value="DAD39504.1"/>
    <property type="molecule type" value="Genomic_DNA"/>
</dbReference>
<gene>
    <name evidence="1" type="ORF">HUJ06_013827</name>
</gene>
<dbReference type="AlphaFoldDB" id="A0A822YZI0"/>
<evidence type="ECO:0000313" key="1">
    <source>
        <dbReference type="EMBL" id="DAD39504.1"/>
    </source>
</evidence>
<proteinExistence type="predicted"/>
<evidence type="ECO:0000313" key="2">
    <source>
        <dbReference type="Proteomes" id="UP000607653"/>
    </source>
</evidence>
<accession>A0A822YZI0</accession>
<keyword evidence="2" id="KW-1185">Reference proteome</keyword>
<name>A0A822YZI0_NELNU</name>
<sequence>MWFKQPSTSCVTVAGKGLSAHIADLPDLLHEETLYLVKIAMMWHTQNSKGPRSLRFYINSLPLIPVDLMLDPFASEAVNEMMTVERDHFYFG</sequence>
<organism evidence="1 2">
    <name type="scientific">Nelumbo nucifera</name>
    <name type="common">Sacred lotus</name>
    <dbReference type="NCBI Taxonomy" id="4432"/>
    <lineage>
        <taxon>Eukaryota</taxon>
        <taxon>Viridiplantae</taxon>
        <taxon>Streptophyta</taxon>
        <taxon>Embryophyta</taxon>
        <taxon>Tracheophyta</taxon>
        <taxon>Spermatophyta</taxon>
        <taxon>Magnoliopsida</taxon>
        <taxon>Proteales</taxon>
        <taxon>Nelumbonaceae</taxon>
        <taxon>Nelumbo</taxon>
    </lineage>
</organism>
<comment type="caution">
    <text evidence="1">The sequence shown here is derived from an EMBL/GenBank/DDBJ whole genome shotgun (WGS) entry which is preliminary data.</text>
</comment>
<protein>
    <submittedName>
        <fullName evidence="1">Uncharacterized protein</fullName>
    </submittedName>
</protein>
<dbReference type="Proteomes" id="UP000607653">
    <property type="component" value="Unassembled WGS sequence"/>
</dbReference>
<reference evidence="1 2" key="1">
    <citation type="journal article" date="2020" name="Mol. Biol. Evol.">
        <title>Distinct Expression and Methylation Patterns for Genes with Different Fates following a Single Whole-Genome Duplication in Flowering Plants.</title>
        <authorList>
            <person name="Shi T."/>
            <person name="Rahmani R.S."/>
            <person name="Gugger P.F."/>
            <person name="Wang M."/>
            <person name="Li H."/>
            <person name="Zhang Y."/>
            <person name="Li Z."/>
            <person name="Wang Q."/>
            <person name="Van de Peer Y."/>
            <person name="Marchal K."/>
            <person name="Chen J."/>
        </authorList>
    </citation>
    <scope>NUCLEOTIDE SEQUENCE [LARGE SCALE GENOMIC DNA]</scope>
    <source>
        <tissue evidence="1">Leaf</tissue>
    </source>
</reference>